<dbReference type="EMBL" id="NNAY01004635">
    <property type="protein sequence ID" value="OXU17628.1"/>
    <property type="molecule type" value="Genomic_DNA"/>
</dbReference>
<name>A0A232EH11_9HYME</name>
<comment type="caution">
    <text evidence="1">The sequence shown here is derived from an EMBL/GenBank/DDBJ whole genome shotgun (WGS) entry which is preliminary data.</text>
</comment>
<proteinExistence type="predicted"/>
<accession>A0A232EH11</accession>
<evidence type="ECO:0000313" key="1">
    <source>
        <dbReference type="EMBL" id="OXU17628.1"/>
    </source>
</evidence>
<organism evidence="1 2">
    <name type="scientific">Trichomalopsis sarcophagae</name>
    <dbReference type="NCBI Taxonomy" id="543379"/>
    <lineage>
        <taxon>Eukaryota</taxon>
        <taxon>Metazoa</taxon>
        <taxon>Ecdysozoa</taxon>
        <taxon>Arthropoda</taxon>
        <taxon>Hexapoda</taxon>
        <taxon>Insecta</taxon>
        <taxon>Pterygota</taxon>
        <taxon>Neoptera</taxon>
        <taxon>Endopterygota</taxon>
        <taxon>Hymenoptera</taxon>
        <taxon>Apocrita</taxon>
        <taxon>Proctotrupomorpha</taxon>
        <taxon>Chalcidoidea</taxon>
        <taxon>Pteromalidae</taxon>
        <taxon>Pteromalinae</taxon>
        <taxon>Trichomalopsis</taxon>
    </lineage>
</organism>
<evidence type="ECO:0000313" key="2">
    <source>
        <dbReference type="Proteomes" id="UP000215335"/>
    </source>
</evidence>
<protein>
    <submittedName>
        <fullName evidence="1">Uncharacterized protein</fullName>
    </submittedName>
</protein>
<gene>
    <name evidence="1" type="ORF">TSAR_014620</name>
</gene>
<keyword evidence="2" id="KW-1185">Reference proteome</keyword>
<sequence length="73" mass="8559">MTSLEAKVINIQKDVDEIKTLTAEKRPFKEFEEILPLNKFSETHELTFPLKTMDEFISFEEELVNGAFKDLNH</sequence>
<dbReference type="AlphaFoldDB" id="A0A232EH11"/>
<dbReference type="Proteomes" id="UP000215335">
    <property type="component" value="Unassembled WGS sequence"/>
</dbReference>
<reference evidence="1 2" key="1">
    <citation type="journal article" date="2017" name="Curr. Biol.">
        <title>The Evolution of Venom by Co-option of Single-Copy Genes.</title>
        <authorList>
            <person name="Martinson E.O."/>
            <person name="Mrinalini"/>
            <person name="Kelkar Y.D."/>
            <person name="Chang C.H."/>
            <person name="Werren J.H."/>
        </authorList>
    </citation>
    <scope>NUCLEOTIDE SEQUENCE [LARGE SCALE GENOMIC DNA]</scope>
    <source>
        <strain evidence="1 2">Alberta</strain>
        <tissue evidence="1">Whole body</tissue>
    </source>
</reference>